<dbReference type="InterPro" id="IPR029058">
    <property type="entry name" value="AB_hydrolase_fold"/>
</dbReference>
<dbReference type="Proteomes" id="UP001152024">
    <property type="component" value="Unassembled WGS sequence"/>
</dbReference>
<dbReference type="Gene3D" id="3.40.50.1820">
    <property type="entry name" value="alpha/beta hydrolase"/>
    <property type="match status" value="1"/>
</dbReference>
<dbReference type="PANTHER" id="PTHR43798">
    <property type="entry name" value="MONOACYLGLYCEROL LIPASE"/>
    <property type="match status" value="1"/>
</dbReference>
<keyword evidence="3" id="KW-1185">Reference proteome</keyword>
<reference evidence="2" key="1">
    <citation type="submission" date="2022-09" db="EMBL/GenBank/DDBJ databases">
        <title>Fusarium specimens isolated from Avocado Roots.</title>
        <authorList>
            <person name="Stajich J."/>
            <person name="Roper C."/>
            <person name="Heimlech-Rivalta G."/>
        </authorList>
    </citation>
    <scope>NUCLEOTIDE SEQUENCE</scope>
    <source>
        <strain evidence="2">CF00095</strain>
    </source>
</reference>
<evidence type="ECO:0000313" key="3">
    <source>
        <dbReference type="Proteomes" id="UP001152024"/>
    </source>
</evidence>
<organism evidence="2 3">
    <name type="scientific">Fusarium equiseti</name>
    <name type="common">Fusarium scirpi</name>
    <dbReference type="NCBI Taxonomy" id="61235"/>
    <lineage>
        <taxon>Eukaryota</taxon>
        <taxon>Fungi</taxon>
        <taxon>Dikarya</taxon>
        <taxon>Ascomycota</taxon>
        <taxon>Pezizomycotina</taxon>
        <taxon>Sordariomycetes</taxon>
        <taxon>Hypocreomycetidae</taxon>
        <taxon>Hypocreales</taxon>
        <taxon>Nectriaceae</taxon>
        <taxon>Fusarium</taxon>
        <taxon>Fusarium incarnatum-equiseti species complex</taxon>
    </lineage>
</organism>
<evidence type="ECO:0000313" key="2">
    <source>
        <dbReference type="EMBL" id="KAJ4111344.1"/>
    </source>
</evidence>
<dbReference type="SUPFAM" id="SSF53474">
    <property type="entry name" value="alpha/beta-Hydrolases"/>
    <property type="match status" value="1"/>
</dbReference>
<evidence type="ECO:0000259" key="1">
    <source>
        <dbReference type="Pfam" id="PF12146"/>
    </source>
</evidence>
<dbReference type="InterPro" id="IPR022742">
    <property type="entry name" value="Hydrolase_4"/>
</dbReference>
<feature type="domain" description="Serine aminopeptidase S33" evidence="1">
    <location>
        <begin position="24"/>
        <end position="230"/>
    </location>
</feature>
<name>A0ABQ8QW77_FUSEQ</name>
<proteinExistence type="predicted"/>
<dbReference type="InterPro" id="IPR050266">
    <property type="entry name" value="AB_hydrolase_sf"/>
</dbReference>
<dbReference type="Pfam" id="PF12146">
    <property type="entry name" value="Hydrolase_4"/>
    <property type="match status" value="1"/>
</dbReference>
<gene>
    <name evidence="2" type="ORF">NW768_011921</name>
</gene>
<accession>A0ABQ8QW77</accession>
<dbReference type="PANTHER" id="PTHR43798:SF5">
    <property type="entry name" value="MONOACYLGLYCEROL LIPASE ABHD6"/>
    <property type="match status" value="1"/>
</dbReference>
<sequence>MPFLEVRAKKLFYARVDGKGQRKSPNPVLVFIHGLGSSHTFYIPVMHQLAESGFTSVALDVYGSAQSQLVSGVEPPTFETIVEDVVGLVKGLDIQLDNIVAVGHSMGGIVVPMLASKYHIQGAVLLGPVLPRPALADVFNARIETVKKDGMEPMAQTIPFAATGSKATLLQKAFIRTLLLSQKPEGYNALCKAIAKAEVPSYSTINSPVLVLAGEEDKTSPVVDAQKIFDE</sequence>
<dbReference type="EMBL" id="JAOQBH010000034">
    <property type="protein sequence ID" value="KAJ4111344.1"/>
    <property type="molecule type" value="Genomic_DNA"/>
</dbReference>
<comment type="caution">
    <text evidence="2">The sequence shown here is derived from an EMBL/GenBank/DDBJ whole genome shotgun (WGS) entry which is preliminary data.</text>
</comment>
<protein>
    <recommendedName>
        <fullName evidence="1">Serine aminopeptidase S33 domain-containing protein</fullName>
    </recommendedName>
</protein>